<dbReference type="OrthoDB" id="10292752at2759"/>
<dbReference type="AlphaFoldDB" id="A0A8X6JIN5"/>
<organism evidence="1 2">
    <name type="scientific">Trichonephila clavata</name>
    <name type="common">Joro spider</name>
    <name type="synonym">Nephila clavata</name>
    <dbReference type="NCBI Taxonomy" id="2740835"/>
    <lineage>
        <taxon>Eukaryota</taxon>
        <taxon>Metazoa</taxon>
        <taxon>Ecdysozoa</taxon>
        <taxon>Arthropoda</taxon>
        <taxon>Chelicerata</taxon>
        <taxon>Arachnida</taxon>
        <taxon>Araneae</taxon>
        <taxon>Araneomorphae</taxon>
        <taxon>Entelegynae</taxon>
        <taxon>Araneoidea</taxon>
        <taxon>Nephilidae</taxon>
        <taxon>Trichonephila</taxon>
    </lineage>
</organism>
<dbReference type="Proteomes" id="UP000887116">
    <property type="component" value="Unassembled WGS sequence"/>
</dbReference>
<name>A0A8X6JIN5_TRICU</name>
<evidence type="ECO:0000313" key="2">
    <source>
        <dbReference type="Proteomes" id="UP000887116"/>
    </source>
</evidence>
<dbReference type="EMBL" id="BMAO01018883">
    <property type="protein sequence ID" value="GFR26843.1"/>
    <property type="molecule type" value="Genomic_DNA"/>
</dbReference>
<protein>
    <submittedName>
        <fullName evidence="1">Uncharacterized protein</fullName>
    </submittedName>
</protein>
<sequence length="154" mass="17253">MAPGRSEGCMGNGGILASRSDVKTHENLGSDRFRLEHSFAAASYFLIEDSELSFFLPLVQPMVPTFSINDGNRKINLVKGPNRIIPWTYNDIGSITERQTQRKGKKSIPPLSGHHTSVQFITFNGVVSIGPSYDQNVERDRHIYTNFPPINFSR</sequence>
<proteinExistence type="predicted"/>
<accession>A0A8X6JIN5</accession>
<comment type="caution">
    <text evidence="1">The sequence shown here is derived from an EMBL/GenBank/DDBJ whole genome shotgun (WGS) entry which is preliminary data.</text>
</comment>
<gene>
    <name evidence="1" type="ORF">TNCT_641531</name>
</gene>
<reference evidence="1" key="1">
    <citation type="submission" date="2020-07" db="EMBL/GenBank/DDBJ databases">
        <title>Multicomponent nature underlies the extraordinary mechanical properties of spider dragline silk.</title>
        <authorList>
            <person name="Kono N."/>
            <person name="Nakamura H."/>
            <person name="Mori M."/>
            <person name="Yoshida Y."/>
            <person name="Ohtoshi R."/>
            <person name="Malay A.D."/>
            <person name="Moran D.A.P."/>
            <person name="Tomita M."/>
            <person name="Numata K."/>
            <person name="Arakawa K."/>
        </authorList>
    </citation>
    <scope>NUCLEOTIDE SEQUENCE</scope>
</reference>
<evidence type="ECO:0000313" key="1">
    <source>
        <dbReference type="EMBL" id="GFR26843.1"/>
    </source>
</evidence>
<keyword evidence="2" id="KW-1185">Reference proteome</keyword>